<comment type="subcellular location">
    <subcellularLocation>
        <location evidence="1">Membrane</location>
        <topology evidence="1">Multi-pass membrane protein</topology>
    </subcellularLocation>
</comment>
<feature type="transmembrane region" description="Helical" evidence="6">
    <location>
        <begin position="198"/>
        <end position="217"/>
    </location>
</feature>
<dbReference type="InterPro" id="IPR052337">
    <property type="entry name" value="SAT4-like"/>
</dbReference>
<evidence type="ECO:0000259" key="7">
    <source>
        <dbReference type="Pfam" id="PF20684"/>
    </source>
</evidence>
<accession>A0A9P6SKH3</accession>
<organism evidence="8 9">
    <name type="scientific">Hyphodiscus hymeniophilus</name>
    <dbReference type="NCBI Taxonomy" id="353542"/>
    <lineage>
        <taxon>Eukaryota</taxon>
        <taxon>Fungi</taxon>
        <taxon>Dikarya</taxon>
        <taxon>Ascomycota</taxon>
        <taxon>Pezizomycotina</taxon>
        <taxon>Leotiomycetes</taxon>
        <taxon>Helotiales</taxon>
        <taxon>Hyphodiscaceae</taxon>
        <taxon>Hyphodiscus</taxon>
    </lineage>
</organism>
<comment type="caution">
    <text evidence="8">The sequence shown here is derived from an EMBL/GenBank/DDBJ whole genome shotgun (WGS) entry which is preliminary data.</text>
</comment>
<evidence type="ECO:0000256" key="5">
    <source>
        <dbReference type="ARBA" id="ARBA00038359"/>
    </source>
</evidence>
<feature type="transmembrane region" description="Helical" evidence="6">
    <location>
        <begin position="121"/>
        <end position="147"/>
    </location>
</feature>
<comment type="similarity">
    <text evidence="5">Belongs to the SAT4 family.</text>
</comment>
<keyword evidence="2 6" id="KW-0812">Transmembrane</keyword>
<feature type="transmembrane region" description="Helical" evidence="6">
    <location>
        <begin position="6"/>
        <end position="28"/>
    </location>
</feature>
<evidence type="ECO:0000256" key="2">
    <source>
        <dbReference type="ARBA" id="ARBA00022692"/>
    </source>
</evidence>
<feature type="transmembrane region" description="Helical" evidence="6">
    <location>
        <begin position="237"/>
        <end position="255"/>
    </location>
</feature>
<name>A0A9P6SKH3_9HELO</name>
<evidence type="ECO:0000256" key="4">
    <source>
        <dbReference type="ARBA" id="ARBA00023136"/>
    </source>
</evidence>
<evidence type="ECO:0000256" key="6">
    <source>
        <dbReference type="SAM" id="Phobius"/>
    </source>
</evidence>
<dbReference type="GO" id="GO:0016020">
    <property type="term" value="C:membrane"/>
    <property type="evidence" value="ECO:0007669"/>
    <property type="project" value="UniProtKB-SubCell"/>
</dbReference>
<proteinExistence type="inferred from homology"/>
<dbReference type="PANTHER" id="PTHR33048">
    <property type="entry name" value="PTH11-LIKE INTEGRAL MEMBRANE PROTEIN (AFU_ORTHOLOGUE AFUA_5G11245)"/>
    <property type="match status" value="1"/>
</dbReference>
<feature type="transmembrane region" description="Helical" evidence="6">
    <location>
        <begin position="40"/>
        <end position="61"/>
    </location>
</feature>
<keyword evidence="3 6" id="KW-1133">Transmembrane helix</keyword>
<evidence type="ECO:0000313" key="9">
    <source>
        <dbReference type="Proteomes" id="UP000785200"/>
    </source>
</evidence>
<evidence type="ECO:0000313" key="8">
    <source>
        <dbReference type="EMBL" id="KAG0645386.1"/>
    </source>
</evidence>
<dbReference type="EMBL" id="VNKQ01000019">
    <property type="protein sequence ID" value="KAG0645386.1"/>
    <property type="molecule type" value="Genomic_DNA"/>
</dbReference>
<dbReference type="Pfam" id="PF20684">
    <property type="entry name" value="Fung_rhodopsin"/>
    <property type="match status" value="1"/>
</dbReference>
<dbReference type="PANTHER" id="PTHR33048:SF166">
    <property type="entry name" value="PTH11-LIKE INTEGRAL MEMBRANE PROTEIN"/>
    <property type="match status" value="1"/>
</dbReference>
<dbReference type="InterPro" id="IPR049326">
    <property type="entry name" value="Rhodopsin_dom_fungi"/>
</dbReference>
<keyword evidence="9" id="KW-1185">Reference proteome</keyword>
<reference evidence="8" key="1">
    <citation type="submission" date="2019-07" db="EMBL/GenBank/DDBJ databases">
        <title>Hyphodiscus hymeniophilus genome sequencing and assembly.</title>
        <authorList>
            <person name="Kramer G."/>
            <person name="Nodwell J."/>
        </authorList>
    </citation>
    <scope>NUCLEOTIDE SEQUENCE</scope>
    <source>
        <strain evidence="8">ATCC 34498</strain>
    </source>
</reference>
<keyword evidence="4 6" id="KW-0472">Membrane</keyword>
<feature type="domain" description="Rhodopsin" evidence="7">
    <location>
        <begin position="24"/>
        <end position="225"/>
    </location>
</feature>
<dbReference type="AlphaFoldDB" id="A0A9P6SKH3"/>
<sequence length="342" mass="37451">MDEDDAELMILWFLTGGAVAIMLLRLFLKQLRQQGMKLGEYFTIAAIVSILLRGAVIHVALHHGCREENDGVYSQGYISARGWGQVDDCQSNVLYDIKCVIMCVLQRLLKGLGAEKITRFYWAILGVTFVVAFIVAFTGCHPFKLYYQVIPNPGTCAKGIIQLEVSSALNMATDLMLIALPLPSLIKIKRPLMERLRLVGLFLVGLTIVAVTMTRLLMNVVLFHRSGQSHNVANVEIFFAAFVANAPTIYGLLAIEGRMRAAPSNYPSKSYGASTSNSPGFISSASKSRALDSGRFQSGDTGRNTAWVGKSRYAGESDEEMMIELDSSAVPKIHVTTTTSVV</sequence>
<dbReference type="OrthoDB" id="3903189at2759"/>
<evidence type="ECO:0000256" key="1">
    <source>
        <dbReference type="ARBA" id="ARBA00004141"/>
    </source>
</evidence>
<evidence type="ECO:0000256" key="3">
    <source>
        <dbReference type="ARBA" id="ARBA00022989"/>
    </source>
</evidence>
<dbReference type="Proteomes" id="UP000785200">
    <property type="component" value="Unassembled WGS sequence"/>
</dbReference>
<gene>
    <name evidence="8" type="ORF">D0Z07_9015</name>
</gene>
<protein>
    <recommendedName>
        <fullName evidence="7">Rhodopsin domain-containing protein</fullName>
    </recommendedName>
</protein>